<gene>
    <name evidence="8" type="primary">ybeY_6</name>
    <name evidence="8" type="ORF">SDC9_14377</name>
</gene>
<dbReference type="Pfam" id="PF02130">
    <property type="entry name" value="YbeY"/>
    <property type="match status" value="1"/>
</dbReference>
<reference evidence="8" key="1">
    <citation type="submission" date="2019-08" db="EMBL/GenBank/DDBJ databases">
        <authorList>
            <person name="Kucharzyk K."/>
            <person name="Murdoch R.W."/>
            <person name="Higgins S."/>
            <person name="Loffler F."/>
        </authorList>
    </citation>
    <scope>NUCLEOTIDE SEQUENCE</scope>
</reference>
<dbReference type="GO" id="GO:0046872">
    <property type="term" value="F:metal ion binding"/>
    <property type="evidence" value="ECO:0007669"/>
    <property type="project" value="UniProtKB-KW"/>
</dbReference>
<evidence type="ECO:0000256" key="4">
    <source>
        <dbReference type="ARBA" id="ARBA00022723"/>
    </source>
</evidence>
<comment type="similarity">
    <text evidence="2">Belongs to the endoribonuclease YbeY family.</text>
</comment>
<dbReference type="InterPro" id="IPR020549">
    <property type="entry name" value="YbeY_CS"/>
</dbReference>
<dbReference type="InterPro" id="IPR023091">
    <property type="entry name" value="MetalPrtase_cat_dom_sf_prd"/>
</dbReference>
<dbReference type="EMBL" id="VSSQ01000042">
    <property type="protein sequence ID" value="MPL68649.1"/>
    <property type="molecule type" value="Genomic_DNA"/>
</dbReference>
<keyword evidence="3" id="KW-0540">Nuclease</keyword>
<comment type="cofactor">
    <cofactor evidence="1">
        <name>Zn(2+)</name>
        <dbReference type="ChEBI" id="CHEBI:29105"/>
    </cofactor>
</comment>
<evidence type="ECO:0000313" key="8">
    <source>
        <dbReference type="EMBL" id="MPL68649.1"/>
    </source>
</evidence>
<dbReference type="EC" id="3.1.-.-" evidence="8"/>
<name>A0A644TPW6_9ZZZZ</name>
<dbReference type="PANTHER" id="PTHR46986:SF1">
    <property type="entry name" value="ENDORIBONUCLEASE YBEY, CHLOROPLASTIC"/>
    <property type="match status" value="1"/>
</dbReference>
<accession>A0A644TPW6</accession>
<evidence type="ECO:0000256" key="2">
    <source>
        <dbReference type="ARBA" id="ARBA00010875"/>
    </source>
</evidence>
<dbReference type="HAMAP" id="MF_00009">
    <property type="entry name" value="Endoribonucl_YbeY"/>
    <property type="match status" value="1"/>
</dbReference>
<dbReference type="Gene3D" id="3.40.390.30">
    <property type="entry name" value="Metalloproteases ('zincins'), catalytic domain"/>
    <property type="match status" value="1"/>
</dbReference>
<keyword evidence="4" id="KW-0479">Metal-binding</keyword>
<dbReference type="GO" id="GO:0006364">
    <property type="term" value="P:rRNA processing"/>
    <property type="evidence" value="ECO:0007669"/>
    <property type="project" value="InterPro"/>
</dbReference>
<evidence type="ECO:0000256" key="1">
    <source>
        <dbReference type="ARBA" id="ARBA00001947"/>
    </source>
</evidence>
<dbReference type="GO" id="GO:0004519">
    <property type="term" value="F:endonuclease activity"/>
    <property type="evidence" value="ECO:0007669"/>
    <property type="project" value="UniProtKB-KW"/>
</dbReference>
<comment type="caution">
    <text evidence="8">The sequence shown here is derived from an EMBL/GenBank/DDBJ whole genome shotgun (WGS) entry which is preliminary data.</text>
</comment>
<organism evidence="8">
    <name type="scientific">bioreactor metagenome</name>
    <dbReference type="NCBI Taxonomy" id="1076179"/>
    <lineage>
        <taxon>unclassified sequences</taxon>
        <taxon>metagenomes</taxon>
        <taxon>ecological metagenomes</taxon>
    </lineage>
</organism>
<dbReference type="GO" id="GO:0004222">
    <property type="term" value="F:metalloendopeptidase activity"/>
    <property type="evidence" value="ECO:0007669"/>
    <property type="project" value="InterPro"/>
</dbReference>
<protein>
    <submittedName>
        <fullName evidence="8">Endoribonuclease YbeY</fullName>
        <ecNumber evidence="8">3.1.-.-</ecNumber>
    </submittedName>
</protein>
<evidence type="ECO:0000256" key="5">
    <source>
        <dbReference type="ARBA" id="ARBA00022759"/>
    </source>
</evidence>
<keyword evidence="7" id="KW-0862">Zinc</keyword>
<dbReference type="AlphaFoldDB" id="A0A644TPW6"/>
<keyword evidence="5" id="KW-0255">Endonuclease</keyword>
<evidence type="ECO:0000256" key="3">
    <source>
        <dbReference type="ARBA" id="ARBA00022722"/>
    </source>
</evidence>
<dbReference type="InterPro" id="IPR002036">
    <property type="entry name" value="YbeY"/>
</dbReference>
<dbReference type="NCBIfam" id="TIGR00043">
    <property type="entry name" value="rRNA maturation RNase YbeY"/>
    <property type="match status" value="1"/>
</dbReference>
<dbReference type="PANTHER" id="PTHR46986">
    <property type="entry name" value="ENDORIBONUCLEASE YBEY, CHLOROPLASTIC"/>
    <property type="match status" value="1"/>
</dbReference>
<dbReference type="PROSITE" id="PS01306">
    <property type="entry name" value="UPF0054"/>
    <property type="match status" value="1"/>
</dbReference>
<proteinExistence type="inferred from homology"/>
<sequence length="140" mass="16276">MIDLENSTEFEIDTLNLENIANTLTTKDIELIVVKNDEIQELNKEYRNIDKPTDVLSFPMNFEVIDMPLLGSIVISTDFVQEKAKEFKHSFNEEFTLLFIHGLLHLLGFDHEIDNGEHRLKEEELIEKFNLPSSLIVRNS</sequence>
<keyword evidence="6 8" id="KW-0378">Hydrolase</keyword>
<evidence type="ECO:0000256" key="7">
    <source>
        <dbReference type="ARBA" id="ARBA00022833"/>
    </source>
</evidence>
<dbReference type="SUPFAM" id="SSF55486">
    <property type="entry name" value="Metalloproteases ('zincins'), catalytic domain"/>
    <property type="match status" value="1"/>
</dbReference>
<evidence type="ECO:0000256" key="6">
    <source>
        <dbReference type="ARBA" id="ARBA00022801"/>
    </source>
</evidence>